<keyword evidence="6 9" id="KW-0472">Membrane</keyword>
<dbReference type="Proteomes" id="UP000663881">
    <property type="component" value="Unassembled WGS sequence"/>
</dbReference>
<evidence type="ECO:0000256" key="1">
    <source>
        <dbReference type="ARBA" id="ARBA00004651"/>
    </source>
</evidence>
<proteinExistence type="predicted"/>
<feature type="domain" description="G-protein coupled receptors family 1 profile" evidence="10">
    <location>
        <begin position="35"/>
        <end position="289"/>
    </location>
</feature>
<keyword evidence="7" id="KW-0675">Receptor</keyword>
<organism evidence="12 13">
    <name type="scientific">Adineta steineri</name>
    <dbReference type="NCBI Taxonomy" id="433720"/>
    <lineage>
        <taxon>Eukaryota</taxon>
        <taxon>Metazoa</taxon>
        <taxon>Spiralia</taxon>
        <taxon>Gnathifera</taxon>
        <taxon>Rotifera</taxon>
        <taxon>Eurotatoria</taxon>
        <taxon>Bdelloidea</taxon>
        <taxon>Adinetida</taxon>
        <taxon>Adinetidae</taxon>
        <taxon>Adineta</taxon>
    </lineage>
</organism>
<reference evidence="12" key="1">
    <citation type="submission" date="2021-02" db="EMBL/GenBank/DDBJ databases">
        <authorList>
            <person name="Nowell W R."/>
        </authorList>
    </citation>
    <scope>NUCLEOTIDE SEQUENCE</scope>
</reference>
<name>A0A819TNZ3_9BILA</name>
<accession>A0A819TNZ3</accession>
<feature type="transmembrane region" description="Helical" evidence="9">
    <location>
        <begin position="54"/>
        <end position="74"/>
    </location>
</feature>
<keyword evidence="5" id="KW-0297">G-protein coupled receptor</keyword>
<evidence type="ECO:0000256" key="7">
    <source>
        <dbReference type="ARBA" id="ARBA00023170"/>
    </source>
</evidence>
<dbReference type="SUPFAM" id="SSF81321">
    <property type="entry name" value="Family A G protein-coupled receptor-like"/>
    <property type="match status" value="1"/>
</dbReference>
<evidence type="ECO:0000256" key="3">
    <source>
        <dbReference type="ARBA" id="ARBA00022692"/>
    </source>
</evidence>
<comment type="subcellular location">
    <subcellularLocation>
        <location evidence="1">Cell membrane</location>
        <topology evidence="1">Multi-pass membrane protein</topology>
    </subcellularLocation>
</comment>
<feature type="transmembrane region" description="Helical" evidence="9">
    <location>
        <begin position="17"/>
        <end position="42"/>
    </location>
</feature>
<dbReference type="PANTHER" id="PTHR24249:SF372">
    <property type="entry name" value="G-PROTEIN COUPLED RECEPTORS FAMILY 1 PROFILE DOMAIN-CONTAINING PROTEIN"/>
    <property type="match status" value="1"/>
</dbReference>
<dbReference type="Proteomes" id="UP000663891">
    <property type="component" value="Unassembled WGS sequence"/>
</dbReference>
<dbReference type="Gene3D" id="1.20.1070.10">
    <property type="entry name" value="Rhodopsin 7-helix transmembrane proteins"/>
    <property type="match status" value="1"/>
</dbReference>
<evidence type="ECO:0000256" key="6">
    <source>
        <dbReference type="ARBA" id="ARBA00023136"/>
    </source>
</evidence>
<dbReference type="AlphaFoldDB" id="A0A819TNZ3"/>
<dbReference type="InterPro" id="IPR050569">
    <property type="entry name" value="TAAR"/>
</dbReference>
<feature type="transmembrane region" description="Helical" evidence="9">
    <location>
        <begin position="135"/>
        <end position="156"/>
    </location>
</feature>
<evidence type="ECO:0000256" key="2">
    <source>
        <dbReference type="ARBA" id="ARBA00022475"/>
    </source>
</evidence>
<evidence type="ECO:0000313" key="13">
    <source>
        <dbReference type="Proteomes" id="UP000663881"/>
    </source>
</evidence>
<feature type="transmembrane region" description="Helical" evidence="9">
    <location>
        <begin position="94"/>
        <end position="114"/>
    </location>
</feature>
<dbReference type="Pfam" id="PF00001">
    <property type="entry name" value="7tm_1"/>
    <property type="match status" value="1"/>
</dbReference>
<evidence type="ECO:0000313" key="12">
    <source>
        <dbReference type="EMBL" id="CAF4076325.1"/>
    </source>
</evidence>
<feature type="transmembrane region" description="Helical" evidence="9">
    <location>
        <begin position="260"/>
        <end position="283"/>
    </location>
</feature>
<evidence type="ECO:0000256" key="4">
    <source>
        <dbReference type="ARBA" id="ARBA00022989"/>
    </source>
</evidence>
<evidence type="ECO:0000256" key="8">
    <source>
        <dbReference type="ARBA" id="ARBA00023224"/>
    </source>
</evidence>
<dbReference type="InterPro" id="IPR017452">
    <property type="entry name" value="GPCR_Rhodpsn_7TM"/>
</dbReference>
<keyword evidence="4 9" id="KW-1133">Transmembrane helix</keyword>
<feature type="transmembrane region" description="Helical" evidence="9">
    <location>
        <begin position="231"/>
        <end position="254"/>
    </location>
</feature>
<comment type="caution">
    <text evidence="12">The sequence shown here is derived from an EMBL/GenBank/DDBJ whole genome shotgun (WGS) entry which is preliminary data.</text>
</comment>
<dbReference type="GO" id="GO:0005886">
    <property type="term" value="C:plasma membrane"/>
    <property type="evidence" value="ECO:0007669"/>
    <property type="project" value="UniProtKB-SubCell"/>
</dbReference>
<dbReference type="PANTHER" id="PTHR24249">
    <property type="entry name" value="HISTAMINE RECEPTOR-RELATED G-PROTEIN COUPLED RECEPTOR"/>
    <property type="match status" value="1"/>
</dbReference>
<keyword evidence="2" id="KW-1003">Cell membrane</keyword>
<feature type="transmembrane region" description="Helical" evidence="9">
    <location>
        <begin position="176"/>
        <end position="201"/>
    </location>
</feature>
<dbReference type="EMBL" id="CAJNON010000281">
    <property type="protein sequence ID" value="CAF1166088.1"/>
    <property type="molecule type" value="Genomic_DNA"/>
</dbReference>
<dbReference type="GO" id="GO:0004930">
    <property type="term" value="F:G protein-coupled receptor activity"/>
    <property type="evidence" value="ECO:0007669"/>
    <property type="project" value="UniProtKB-KW"/>
</dbReference>
<sequence>MSILFVHNETMLNIESWFISFDILSILFTFLVVGCSIFYLLIIIFNKMWHSVPMMLITNSCLAHLIFGLDRVWIGGFRLQNDLRQIQYEDNLCIFRIYIAYVACAILNFSYLLQSIYRYIYVVYPSYLFWQSRQIQFLFICLTWIFSITYPFLFLFNGEIIYDVHNHVCQLPFQLSFSLIYMLNCSYIIPVFLIMITYFKLVLYVRMMSKRVIPVNIYIRAKRQLRMVRNIVILILILLITGFPYGVFVVMSFFKNIPKYHCRFSCVFFDVFSVTVMIALYQFTDPIKMSVMGKIKQRRKIMLRKYRLTY</sequence>
<dbReference type="OrthoDB" id="10279125at2759"/>
<dbReference type="CDD" id="cd00637">
    <property type="entry name" value="7tm_classA_rhodopsin-like"/>
    <property type="match status" value="1"/>
</dbReference>
<evidence type="ECO:0000313" key="11">
    <source>
        <dbReference type="EMBL" id="CAF1166088.1"/>
    </source>
</evidence>
<keyword evidence="8" id="KW-0807">Transducer</keyword>
<dbReference type="PROSITE" id="PS50262">
    <property type="entry name" value="G_PROTEIN_RECEP_F1_2"/>
    <property type="match status" value="1"/>
</dbReference>
<evidence type="ECO:0000256" key="9">
    <source>
        <dbReference type="SAM" id="Phobius"/>
    </source>
</evidence>
<evidence type="ECO:0000259" key="10">
    <source>
        <dbReference type="PROSITE" id="PS50262"/>
    </source>
</evidence>
<protein>
    <recommendedName>
        <fullName evidence="10">G-protein coupled receptors family 1 profile domain-containing protein</fullName>
    </recommendedName>
</protein>
<keyword evidence="3 9" id="KW-0812">Transmembrane</keyword>
<gene>
    <name evidence="12" type="ORF">OKA104_LOCUS34289</name>
    <name evidence="11" type="ORF">VCS650_LOCUS23642</name>
</gene>
<dbReference type="InterPro" id="IPR000276">
    <property type="entry name" value="GPCR_Rhodpsn"/>
</dbReference>
<evidence type="ECO:0000256" key="5">
    <source>
        <dbReference type="ARBA" id="ARBA00023040"/>
    </source>
</evidence>
<dbReference type="EMBL" id="CAJOAY010004604">
    <property type="protein sequence ID" value="CAF4076325.1"/>
    <property type="molecule type" value="Genomic_DNA"/>
</dbReference>